<reference evidence="5" key="1">
    <citation type="submission" date="2022-08" db="EMBL/GenBank/DDBJ databases">
        <title>Nisaea acidiphila sp. nov., isolated from a marine algal debris and emended description of the genus Nisaea Urios et al. 2008.</title>
        <authorList>
            <person name="Kwon K."/>
        </authorList>
    </citation>
    <scope>NUCLEOTIDE SEQUENCE</scope>
    <source>
        <strain evidence="5">MEBiC11861</strain>
    </source>
</reference>
<dbReference type="EMBL" id="CP102480">
    <property type="protein sequence ID" value="UUX50076.1"/>
    <property type="molecule type" value="Genomic_DNA"/>
</dbReference>
<dbReference type="Gene3D" id="1.10.3210.10">
    <property type="entry name" value="Hypothetical protein af1432"/>
    <property type="match status" value="1"/>
</dbReference>
<feature type="region of interest" description="Disordered" evidence="3">
    <location>
        <begin position="329"/>
        <end position="369"/>
    </location>
</feature>
<dbReference type="Gene3D" id="3.40.50.2300">
    <property type="match status" value="1"/>
</dbReference>
<dbReference type="InterPro" id="IPR050595">
    <property type="entry name" value="Bact_response_regulator"/>
</dbReference>
<evidence type="ECO:0000313" key="6">
    <source>
        <dbReference type="Proteomes" id="UP001060336"/>
    </source>
</evidence>
<dbReference type="KEGG" id="naci:NUH88_22160"/>
<evidence type="ECO:0000259" key="4">
    <source>
        <dbReference type="PROSITE" id="PS50110"/>
    </source>
</evidence>
<evidence type="ECO:0000313" key="5">
    <source>
        <dbReference type="EMBL" id="UUX50076.1"/>
    </source>
</evidence>
<dbReference type="SMART" id="SM00448">
    <property type="entry name" value="REC"/>
    <property type="match status" value="1"/>
</dbReference>
<evidence type="ECO:0000256" key="1">
    <source>
        <dbReference type="ARBA" id="ARBA00022553"/>
    </source>
</evidence>
<dbReference type="GO" id="GO:0000160">
    <property type="term" value="P:phosphorelay signal transduction system"/>
    <property type="evidence" value="ECO:0007669"/>
    <property type="project" value="InterPro"/>
</dbReference>
<organism evidence="5 6">
    <name type="scientific">Nisaea acidiphila</name>
    <dbReference type="NCBI Taxonomy" id="1862145"/>
    <lineage>
        <taxon>Bacteria</taxon>
        <taxon>Pseudomonadati</taxon>
        <taxon>Pseudomonadota</taxon>
        <taxon>Alphaproteobacteria</taxon>
        <taxon>Rhodospirillales</taxon>
        <taxon>Thalassobaculaceae</taxon>
        <taxon>Nisaea</taxon>
    </lineage>
</organism>
<feature type="modified residue" description="4-aspartylphosphate" evidence="2">
    <location>
        <position position="55"/>
    </location>
</feature>
<feature type="compositionally biased region" description="Basic and acidic residues" evidence="3">
    <location>
        <begin position="334"/>
        <end position="344"/>
    </location>
</feature>
<dbReference type="Proteomes" id="UP001060336">
    <property type="component" value="Chromosome"/>
</dbReference>
<sequence length="369" mass="40267">MSIAVLFVDDDQNFLEGLRRSFAKYRNEWRIEIALGAEKAFEAMEKRCFDIVVSDQDMPGQSGDYLLGAIADRWPSTIRVTLSGRAKTEIASALISKAHFILTKPCESEDIAAYVTRLAEKAKEIKNDFVRSAMASITTPILPTRSKRGISEGRLDSDLITGASLLQIAVSHLSNDGKSGAQAVTDSTVRLAAEQLVRVAGEEKMDPYSNCHVERLWTETVEIAETAKAMGAAAGIEGLEAQHLEIAAAFCNIGSIALAAKFPDLYQKEVGEAETPQRWEAERKFFGASGLTIAAYLLAIWGFSDAVIDEVINQNVTLSTMAGHDTTERVLSSARDREWPKPVEIENIEENGSESAQPATAPQRQKAEG</sequence>
<keyword evidence="6" id="KW-1185">Reference proteome</keyword>
<protein>
    <submittedName>
        <fullName evidence="5">Response regulator</fullName>
    </submittedName>
</protein>
<dbReference type="PROSITE" id="PS50110">
    <property type="entry name" value="RESPONSE_REGULATORY"/>
    <property type="match status" value="1"/>
</dbReference>
<dbReference type="InterPro" id="IPR011006">
    <property type="entry name" value="CheY-like_superfamily"/>
</dbReference>
<name>A0A9J7AUT0_9PROT</name>
<proteinExistence type="predicted"/>
<dbReference type="RefSeq" id="WP_257769071.1">
    <property type="nucleotide sequence ID" value="NZ_CP102480.1"/>
</dbReference>
<dbReference type="SUPFAM" id="SSF52172">
    <property type="entry name" value="CheY-like"/>
    <property type="match status" value="1"/>
</dbReference>
<feature type="domain" description="Response regulatory" evidence="4">
    <location>
        <begin position="4"/>
        <end position="119"/>
    </location>
</feature>
<dbReference type="Pfam" id="PF00072">
    <property type="entry name" value="Response_reg"/>
    <property type="match status" value="1"/>
</dbReference>
<dbReference type="PANTHER" id="PTHR44591:SF19">
    <property type="entry name" value="TWO-COMPONENT RESPONSE REGULATOR-RELATED"/>
    <property type="match status" value="1"/>
</dbReference>
<accession>A0A9J7AUT0</accession>
<dbReference type="SUPFAM" id="SSF109604">
    <property type="entry name" value="HD-domain/PDEase-like"/>
    <property type="match status" value="1"/>
</dbReference>
<gene>
    <name evidence="5" type="ORF">NUH88_22160</name>
</gene>
<dbReference type="InterPro" id="IPR001789">
    <property type="entry name" value="Sig_transdc_resp-reg_receiver"/>
</dbReference>
<keyword evidence="1 2" id="KW-0597">Phosphoprotein</keyword>
<dbReference type="PANTHER" id="PTHR44591">
    <property type="entry name" value="STRESS RESPONSE REGULATOR PROTEIN 1"/>
    <property type="match status" value="1"/>
</dbReference>
<dbReference type="Pfam" id="PF08668">
    <property type="entry name" value="HDOD"/>
    <property type="match status" value="1"/>
</dbReference>
<dbReference type="AlphaFoldDB" id="A0A9J7AUT0"/>
<evidence type="ECO:0000256" key="2">
    <source>
        <dbReference type="PROSITE-ProRule" id="PRU00169"/>
    </source>
</evidence>
<evidence type="ECO:0000256" key="3">
    <source>
        <dbReference type="SAM" id="MobiDB-lite"/>
    </source>
</evidence>
<dbReference type="InterPro" id="IPR013976">
    <property type="entry name" value="HDOD"/>
</dbReference>